<feature type="domain" description="Epoxide hydrolase N-terminal" evidence="4">
    <location>
        <begin position="51"/>
        <end position="156"/>
    </location>
</feature>
<proteinExistence type="inferred from homology"/>
<keyword evidence="2" id="KW-0058">Aromatic hydrocarbons catabolism</keyword>
<accession>A0ABW1CNR3</accession>
<dbReference type="PANTHER" id="PTHR21661:SF35">
    <property type="entry name" value="EPOXIDE HYDROLASE"/>
    <property type="match status" value="1"/>
</dbReference>
<dbReference type="InterPro" id="IPR000073">
    <property type="entry name" value="AB_hydrolase_1"/>
</dbReference>
<evidence type="ECO:0000256" key="1">
    <source>
        <dbReference type="ARBA" id="ARBA00010088"/>
    </source>
</evidence>
<evidence type="ECO:0000313" key="6">
    <source>
        <dbReference type="Proteomes" id="UP001596058"/>
    </source>
</evidence>
<dbReference type="Gene3D" id="3.40.50.1820">
    <property type="entry name" value="alpha/beta hydrolase"/>
    <property type="match status" value="1"/>
</dbReference>
<dbReference type="PRINTS" id="PR00412">
    <property type="entry name" value="EPOXHYDRLASE"/>
</dbReference>
<dbReference type="InterPro" id="IPR010497">
    <property type="entry name" value="Epoxide_hydro_N"/>
</dbReference>
<evidence type="ECO:0000256" key="2">
    <source>
        <dbReference type="ARBA" id="ARBA00022797"/>
    </source>
</evidence>
<protein>
    <submittedName>
        <fullName evidence="5">Epoxide hydrolase family protein</fullName>
        <ecNumber evidence="5">3.-.-.-</ecNumber>
    </submittedName>
</protein>
<evidence type="ECO:0000259" key="4">
    <source>
        <dbReference type="Pfam" id="PF06441"/>
    </source>
</evidence>
<comment type="similarity">
    <text evidence="1">Belongs to the peptidase S33 family.</text>
</comment>
<dbReference type="RefSeq" id="WP_379516879.1">
    <property type="nucleotide sequence ID" value="NZ_JBHSPA010000029.1"/>
</dbReference>
<comment type="caution">
    <text evidence="5">The sequence shown here is derived from an EMBL/GenBank/DDBJ whole genome shotgun (WGS) entry which is preliminary data.</text>
</comment>
<reference evidence="6" key="1">
    <citation type="journal article" date="2019" name="Int. J. Syst. Evol. Microbiol.">
        <title>The Global Catalogue of Microorganisms (GCM) 10K type strain sequencing project: providing services to taxonomists for standard genome sequencing and annotation.</title>
        <authorList>
            <consortium name="The Broad Institute Genomics Platform"/>
            <consortium name="The Broad Institute Genome Sequencing Center for Infectious Disease"/>
            <person name="Wu L."/>
            <person name="Ma J."/>
        </authorList>
    </citation>
    <scope>NUCLEOTIDE SEQUENCE [LARGE SCALE GENOMIC DNA]</scope>
    <source>
        <strain evidence="6">CCUG 53903</strain>
    </source>
</reference>
<organism evidence="5 6">
    <name type="scientific">Nonomuraea insulae</name>
    <dbReference type="NCBI Taxonomy" id="1616787"/>
    <lineage>
        <taxon>Bacteria</taxon>
        <taxon>Bacillati</taxon>
        <taxon>Actinomycetota</taxon>
        <taxon>Actinomycetes</taxon>
        <taxon>Streptosporangiales</taxon>
        <taxon>Streptosporangiaceae</taxon>
        <taxon>Nonomuraea</taxon>
    </lineage>
</organism>
<gene>
    <name evidence="5" type="ORF">ACFPZ3_26215</name>
</gene>
<name>A0ABW1CNR3_9ACTN</name>
<evidence type="ECO:0000313" key="5">
    <source>
        <dbReference type="EMBL" id="MFC5827374.1"/>
    </source>
</evidence>
<dbReference type="PIRSF" id="PIRSF001112">
    <property type="entry name" value="Epoxide_hydrolase"/>
    <property type="match status" value="1"/>
</dbReference>
<dbReference type="EMBL" id="JBHSPA010000029">
    <property type="protein sequence ID" value="MFC5827374.1"/>
    <property type="molecule type" value="Genomic_DNA"/>
</dbReference>
<dbReference type="InterPro" id="IPR029058">
    <property type="entry name" value="AB_hydrolase_fold"/>
</dbReference>
<dbReference type="EC" id="3.-.-.-" evidence="5"/>
<dbReference type="SUPFAM" id="SSF53474">
    <property type="entry name" value="alpha/beta-Hydrolases"/>
    <property type="match status" value="1"/>
</dbReference>
<evidence type="ECO:0000256" key="3">
    <source>
        <dbReference type="ARBA" id="ARBA00022801"/>
    </source>
</evidence>
<keyword evidence="6" id="KW-1185">Reference proteome</keyword>
<dbReference type="PRINTS" id="PR00111">
    <property type="entry name" value="ABHYDROLASE"/>
</dbReference>
<dbReference type="InterPro" id="IPR000639">
    <property type="entry name" value="Epox_hydrolase-like"/>
</dbReference>
<sequence length="429" mass="47239">MPESDSDLVSVLILVTHERQARDRGRWSSFVAVLNDRGSEVVMPESAFLHEPFTVQASPEALADLRARLRATRWPDAPEDVGWSLGTDLTYLRDLVAYWADGFDWAAQEKALSEFPRFRARLDGLGIHYVHARAVNPAGPVLPLVLCHGWPDSFWRYTKVIPLLTDPGAHGGDPADAFDVVVPDMPGYGYSDRPTGPPLDSIAVAGLWARLLDGLGYQRFGAVGGDIGSGVSNFLALNYPERVTAVHRMDAGVPVYSGDPADLTPEERAWMADMAAWGAAEGAYVAMHRTKPQTAAAGLTDSPAGLAAWIVEKMRGWSDCGGDISRSFTMDEVLTNVTIYWLTETIGSSMRMYRANGEIPAAEQARRVEVPSGFTVFPGNISRAPRRWLERATNLVRFTEAPRGGHFAPLEEPEFYAEELRAFFRPYRA</sequence>
<dbReference type="InterPro" id="IPR016292">
    <property type="entry name" value="Epoxide_hydrolase"/>
</dbReference>
<dbReference type="GO" id="GO:0016787">
    <property type="term" value="F:hydrolase activity"/>
    <property type="evidence" value="ECO:0007669"/>
    <property type="project" value="UniProtKB-KW"/>
</dbReference>
<dbReference type="Pfam" id="PF06441">
    <property type="entry name" value="EHN"/>
    <property type="match status" value="1"/>
</dbReference>
<keyword evidence="3 5" id="KW-0378">Hydrolase</keyword>
<dbReference type="PANTHER" id="PTHR21661">
    <property type="entry name" value="EPOXIDE HYDROLASE 1-RELATED"/>
    <property type="match status" value="1"/>
</dbReference>
<dbReference type="Proteomes" id="UP001596058">
    <property type="component" value="Unassembled WGS sequence"/>
</dbReference>